<sequence length="384" mass="42048">MHWTLGKWLLRGIGSEISSPEILVVGAGMAVTDRAFGAVPLYGMEHHHTSHASLQRTPTSGIVDLSILGSSVSELGQINNLPMGGGLTSNGSHYMHNQFTVTPSYVGENGGLFLGVEAQNQNPSWIHSLPQITGTSFVDCFTQHWGGRFGSHPRLWRKHRRQEDNDGCPLKKRRVSASPTPSVIQASSQALDVFTQGSAPPSWASSHSQVKEAAVLPTIADQSNAMMLPAPTEDMEEVAVESQSDAAMRRFRDLESRLDVEDEDEDDNDSRDGHFPTLVMSDVLVEGFKKGLDESLTQKIVASISRPSMELVLWRPQPEILVNKPSRVVSSHKANGETTKTIQSTPVTLLLRKVNPTGADKACASNVDCDIDSMWNREEEEMEL</sequence>
<dbReference type="Pfam" id="PF15810">
    <property type="entry name" value="CCDC117"/>
    <property type="match status" value="1"/>
</dbReference>
<dbReference type="EMBL" id="CAUEEQ010079490">
    <property type="protein sequence ID" value="CAJ0968645.1"/>
    <property type="molecule type" value="Genomic_DNA"/>
</dbReference>
<evidence type="ECO:0000313" key="2">
    <source>
        <dbReference type="EMBL" id="CAJ0968645.1"/>
    </source>
</evidence>
<gene>
    <name evidence="2" type="ORF">RIMI_LOCUS23277506</name>
</gene>
<dbReference type="InterPro" id="IPR031630">
    <property type="entry name" value="CCDC117"/>
</dbReference>
<organism evidence="2 3">
    <name type="scientific">Ranitomeya imitator</name>
    <name type="common">mimic poison frog</name>
    <dbReference type="NCBI Taxonomy" id="111125"/>
    <lineage>
        <taxon>Eukaryota</taxon>
        <taxon>Metazoa</taxon>
        <taxon>Chordata</taxon>
        <taxon>Craniata</taxon>
        <taxon>Vertebrata</taxon>
        <taxon>Euteleostomi</taxon>
        <taxon>Amphibia</taxon>
        <taxon>Batrachia</taxon>
        <taxon>Anura</taxon>
        <taxon>Neobatrachia</taxon>
        <taxon>Hyloidea</taxon>
        <taxon>Dendrobatidae</taxon>
        <taxon>Dendrobatinae</taxon>
        <taxon>Ranitomeya</taxon>
    </lineage>
</organism>
<proteinExistence type="predicted"/>
<accession>A0ABN9MQH8</accession>
<evidence type="ECO:0000256" key="1">
    <source>
        <dbReference type="SAM" id="MobiDB-lite"/>
    </source>
</evidence>
<keyword evidence="3" id="KW-1185">Reference proteome</keyword>
<feature type="region of interest" description="Disordered" evidence="1">
    <location>
        <begin position="255"/>
        <end position="274"/>
    </location>
</feature>
<evidence type="ECO:0000313" key="3">
    <source>
        <dbReference type="Proteomes" id="UP001176940"/>
    </source>
</evidence>
<name>A0ABN9MQH8_9NEOB</name>
<dbReference type="PANTHER" id="PTHR36128">
    <property type="entry name" value="COILED-COIL DOMAIN-CONTAINING PROTEIN 117"/>
    <property type="match status" value="1"/>
</dbReference>
<protein>
    <submittedName>
        <fullName evidence="2">Uncharacterized protein</fullName>
    </submittedName>
</protein>
<dbReference type="Proteomes" id="UP001176940">
    <property type="component" value="Unassembled WGS sequence"/>
</dbReference>
<feature type="region of interest" description="Disordered" evidence="1">
    <location>
        <begin position="158"/>
        <end position="181"/>
    </location>
</feature>
<dbReference type="PANTHER" id="PTHR36128:SF1">
    <property type="entry name" value="COILED-COIL DOMAIN-CONTAINING PROTEIN 117"/>
    <property type="match status" value="1"/>
</dbReference>
<feature type="compositionally biased region" description="Acidic residues" evidence="1">
    <location>
        <begin position="260"/>
        <end position="269"/>
    </location>
</feature>
<comment type="caution">
    <text evidence="2">The sequence shown here is derived from an EMBL/GenBank/DDBJ whole genome shotgun (WGS) entry which is preliminary data.</text>
</comment>
<reference evidence="2" key="1">
    <citation type="submission" date="2023-07" db="EMBL/GenBank/DDBJ databases">
        <authorList>
            <person name="Stuckert A."/>
        </authorList>
    </citation>
    <scope>NUCLEOTIDE SEQUENCE</scope>
</reference>